<keyword evidence="2" id="KW-1185">Reference proteome</keyword>
<dbReference type="Proteomes" id="UP000092583">
    <property type="component" value="Unassembled WGS sequence"/>
</dbReference>
<organism evidence="1 2">
    <name type="scientific">Kwoniella mangroviensis CBS 10435</name>
    <dbReference type="NCBI Taxonomy" id="1331196"/>
    <lineage>
        <taxon>Eukaryota</taxon>
        <taxon>Fungi</taxon>
        <taxon>Dikarya</taxon>
        <taxon>Basidiomycota</taxon>
        <taxon>Agaricomycotina</taxon>
        <taxon>Tremellomycetes</taxon>
        <taxon>Tremellales</taxon>
        <taxon>Cryptococcaceae</taxon>
        <taxon>Kwoniella</taxon>
    </lineage>
</organism>
<sequence>MSSSLQQHTTTSEIQTQRPLFKLSEVPDVVEYLANLSSKNLTAILRDERMMNEFKCSLYSDPTQNAHQPSSTFGSHCGRMVFDEIMKQVREKRMLKRLAELEELEAASEKERCYLMFGLTI</sequence>
<evidence type="ECO:0000313" key="1">
    <source>
        <dbReference type="EMBL" id="OCF56958.1"/>
    </source>
</evidence>
<dbReference type="EMBL" id="KI669464">
    <property type="protein sequence ID" value="OCF56958.1"/>
    <property type="molecule type" value="Genomic_DNA"/>
</dbReference>
<reference evidence="2" key="2">
    <citation type="submission" date="2013-12" db="EMBL/GenBank/DDBJ databases">
        <title>Evolution of pathogenesis and genome organization in the Tremellales.</title>
        <authorList>
            <person name="Cuomo C."/>
            <person name="Litvintseva A."/>
            <person name="Heitman J."/>
            <person name="Chen Y."/>
            <person name="Sun S."/>
            <person name="Springer D."/>
            <person name="Dromer F."/>
            <person name="Young S."/>
            <person name="Zeng Q."/>
            <person name="Chapman S."/>
            <person name="Gujja S."/>
            <person name="Saif S."/>
            <person name="Birren B."/>
        </authorList>
    </citation>
    <scope>NUCLEOTIDE SEQUENCE [LARGE SCALE GENOMIC DNA]</scope>
    <source>
        <strain evidence="2">CBS 10435</strain>
    </source>
</reference>
<gene>
    <name evidence="1" type="ORF">L486_05814</name>
</gene>
<proteinExistence type="predicted"/>
<evidence type="ECO:0000313" key="2">
    <source>
        <dbReference type="Proteomes" id="UP000092583"/>
    </source>
</evidence>
<reference evidence="1 2" key="1">
    <citation type="submission" date="2013-07" db="EMBL/GenBank/DDBJ databases">
        <title>The Genome Sequence of Kwoniella mangroviensis CBS10435.</title>
        <authorList>
            <consortium name="The Broad Institute Genome Sequencing Platform"/>
            <person name="Cuomo C."/>
            <person name="Litvintseva A."/>
            <person name="Chen Y."/>
            <person name="Heitman J."/>
            <person name="Sun S."/>
            <person name="Springer D."/>
            <person name="Dromer F."/>
            <person name="Young S.K."/>
            <person name="Zeng Q."/>
            <person name="Gargeya S."/>
            <person name="Fitzgerald M."/>
            <person name="Abouelleil A."/>
            <person name="Alvarado L."/>
            <person name="Berlin A.M."/>
            <person name="Chapman S.B."/>
            <person name="Dewar J."/>
            <person name="Goldberg J."/>
            <person name="Griggs A."/>
            <person name="Gujja S."/>
            <person name="Hansen M."/>
            <person name="Howarth C."/>
            <person name="Imamovic A."/>
            <person name="Larimer J."/>
            <person name="McCowan C."/>
            <person name="Murphy C."/>
            <person name="Pearson M."/>
            <person name="Priest M."/>
            <person name="Roberts A."/>
            <person name="Saif S."/>
            <person name="Shea T."/>
            <person name="Sykes S."/>
            <person name="Wortman J."/>
            <person name="Nusbaum C."/>
            <person name="Birren B."/>
        </authorList>
    </citation>
    <scope>NUCLEOTIDE SEQUENCE [LARGE SCALE GENOMIC DNA]</scope>
    <source>
        <strain evidence="1 2">CBS 10435</strain>
    </source>
</reference>
<dbReference type="AlphaFoldDB" id="A0A1B9IMX4"/>
<protein>
    <submittedName>
        <fullName evidence="1">Uncharacterized protein</fullName>
    </submittedName>
</protein>
<name>A0A1B9IMX4_9TREE</name>
<accession>A0A1B9IMX4</accession>
<dbReference type="OrthoDB" id="10497765at2759"/>